<dbReference type="PROSITE" id="PS50250">
    <property type="entry name" value="PCI"/>
    <property type="match status" value="1"/>
</dbReference>
<comment type="similarity">
    <text evidence="3">Belongs to the CSN7/EIF3M family. CSN7 subfamily.</text>
</comment>
<reference evidence="9" key="1">
    <citation type="journal article" date="2014" name="Nat. Commun.">
        <title>The rainbow trout genome provides novel insights into evolution after whole-genome duplication in vertebrates.</title>
        <authorList>
            <person name="Berthelot C."/>
            <person name="Brunet F."/>
            <person name="Chalopin D."/>
            <person name="Juanchich A."/>
            <person name="Bernard M."/>
            <person name="Noel B."/>
            <person name="Bento P."/>
            <person name="Da Silva C."/>
            <person name="Labadie K."/>
            <person name="Alberti A."/>
            <person name="Aury J.M."/>
            <person name="Louis A."/>
            <person name="Dehais P."/>
            <person name="Bardou P."/>
            <person name="Montfort J."/>
            <person name="Klopp C."/>
            <person name="Cabau C."/>
            <person name="Gaspin C."/>
            <person name="Thorgaard G.H."/>
            <person name="Boussaha M."/>
            <person name="Quillet E."/>
            <person name="Guyomard R."/>
            <person name="Galiana D."/>
            <person name="Bobe J."/>
            <person name="Volff J.N."/>
            <person name="Genet C."/>
            <person name="Wincker P."/>
            <person name="Jaillon O."/>
            <person name="Roest Crollius H."/>
            <person name="Guiguen Y."/>
        </authorList>
    </citation>
    <scope>NUCLEOTIDE SEQUENCE [LARGE SCALE GENOMIC DNA]</scope>
</reference>
<dbReference type="GO" id="GO:0010387">
    <property type="term" value="P:COP9 signalosome assembly"/>
    <property type="evidence" value="ECO:0007669"/>
    <property type="project" value="InterPro"/>
</dbReference>
<keyword evidence="6" id="KW-0539">Nucleus</keyword>
<dbReference type="SMART" id="SM00088">
    <property type="entry name" value="PINT"/>
    <property type="match status" value="1"/>
</dbReference>
<evidence type="ECO:0000256" key="5">
    <source>
        <dbReference type="ARBA" id="ARBA00022790"/>
    </source>
</evidence>
<name>A0A060YB43_ONCMY</name>
<feature type="region of interest" description="Disordered" evidence="8">
    <location>
        <begin position="268"/>
        <end position="316"/>
    </location>
</feature>
<dbReference type="InterPro" id="IPR000717">
    <property type="entry name" value="PCI_dom"/>
</dbReference>
<evidence type="ECO:0000256" key="2">
    <source>
        <dbReference type="ARBA" id="ARBA00004496"/>
    </source>
</evidence>
<evidence type="ECO:0000313" key="9">
    <source>
        <dbReference type="EMBL" id="CDQ86619.1"/>
    </source>
</evidence>
<evidence type="ECO:0000256" key="3">
    <source>
        <dbReference type="ARBA" id="ARBA00008482"/>
    </source>
</evidence>
<accession>A0A060YB43</accession>
<dbReference type="STRING" id="8022.A0A060YB43"/>
<keyword evidence="4" id="KW-0963">Cytoplasm</keyword>
<dbReference type="GO" id="GO:0005737">
    <property type="term" value="C:cytoplasm"/>
    <property type="evidence" value="ECO:0007669"/>
    <property type="project" value="UniProtKB-SubCell"/>
</dbReference>
<dbReference type="Pfam" id="PF22061">
    <property type="entry name" value="CSN7_HB_subdom"/>
    <property type="match status" value="1"/>
</dbReference>
<evidence type="ECO:0000256" key="1">
    <source>
        <dbReference type="ARBA" id="ARBA00004123"/>
    </source>
</evidence>
<dbReference type="InterPro" id="IPR045237">
    <property type="entry name" value="COPS7/eIF3m"/>
</dbReference>
<evidence type="ECO:0000256" key="7">
    <source>
        <dbReference type="ARBA" id="ARBA00025037"/>
    </source>
</evidence>
<reference evidence="9" key="2">
    <citation type="submission" date="2014-03" db="EMBL/GenBank/DDBJ databases">
        <authorList>
            <person name="Genoscope - CEA"/>
        </authorList>
    </citation>
    <scope>NUCLEOTIDE SEQUENCE</scope>
</reference>
<evidence type="ECO:0000313" key="10">
    <source>
        <dbReference type="Proteomes" id="UP000193380"/>
    </source>
</evidence>
<evidence type="ECO:0000256" key="8">
    <source>
        <dbReference type="SAM" id="MobiDB-lite"/>
    </source>
</evidence>
<proteinExistence type="inferred from homology"/>
<dbReference type="GO" id="GO:0008180">
    <property type="term" value="C:COP9 signalosome"/>
    <property type="evidence" value="ECO:0007669"/>
    <property type="project" value="UniProtKB-KW"/>
</dbReference>
<evidence type="ECO:0000256" key="4">
    <source>
        <dbReference type="ARBA" id="ARBA00022490"/>
    </source>
</evidence>
<dbReference type="PANTHER" id="PTHR15350:SF5">
    <property type="entry name" value="COP9 SIGNALOSOME COMPLEX SUBUNIT 7"/>
    <property type="match status" value="1"/>
</dbReference>
<dbReference type="EMBL" id="FR907394">
    <property type="protein sequence ID" value="CDQ86619.1"/>
    <property type="molecule type" value="Genomic_DNA"/>
</dbReference>
<organism evidence="9 10">
    <name type="scientific">Oncorhynchus mykiss</name>
    <name type="common">Rainbow trout</name>
    <name type="synonym">Salmo gairdneri</name>
    <dbReference type="NCBI Taxonomy" id="8022"/>
    <lineage>
        <taxon>Eukaryota</taxon>
        <taxon>Metazoa</taxon>
        <taxon>Chordata</taxon>
        <taxon>Craniata</taxon>
        <taxon>Vertebrata</taxon>
        <taxon>Euteleostomi</taxon>
        <taxon>Actinopterygii</taxon>
        <taxon>Neopterygii</taxon>
        <taxon>Teleostei</taxon>
        <taxon>Protacanthopterygii</taxon>
        <taxon>Salmoniformes</taxon>
        <taxon>Salmonidae</taxon>
        <taxon>Salmoninae</taxon>
        <taxon>Oncorhynchus</taxon>
    </lineage>
</organism>
<comment type="function">
    <text evidence="7">Component of the COP9 signalosome complex (CSN), a complex involved in various cellular and developmental processes. The CSN complex is an essential regulator of the ubiquitin (Ubl) conjugation pathway by mediating the deneddylation of the cullin subunits of SCF-type E3 ligase complexes, leading to decrease the Ubl ligase activity of SCF-type complexes such as SCF, CSA or DDB2. The complex is also involved in phosphorylation of p53/TP53, JUN, I-kappa-B-alpha/NFKBIA, ITPK1 and IRF8/ICSBP, possibly via its association with CK2 and PKD kinases. CSN-dependent phosphorylation of TP53 and JUN promotes and protects degradation by the Ubl system, respectively.</text>
</comment>
<comment type="subcellular location">
    <subcellularLocation>
        <location evidence="2">Cytoplasm</location>
    </subcellularLocation>
    <subcellularLocation>
        <location evidence="1">Nucleus</location>
    </subcellularLocation>
</comment>
<dbReference type="Pfam" id="PF01399">
    <property type="entry name" value="PCI"/>
    <property type="match status" value="1"/>
</dbReference>
<dbReference type="AlphaFoldDB" id="A0A060YB43"/>
<keyword evidence="5" id="KW-0736">Signalosome</keyword>
<dbReference type="PANTHER" id="PTHR15350">
    <property type="entry name" value="COP9 SIGNALOSOME COMPLEX SUBUNIT 7/DENDRITIC CELL PROTEIN GA17"/>
    <property type="match status" value="1"/>
</dbReference>
<protein>
    <submittedName>
        <fullName evidence="9">Uncharacterized protein</fullName>
    </submittedName>
</protein>
<dbReference type="Pfam" id="PF18392">
    <property type="entry name" value="CSN7a_helixI"/>
    <property type="match status" value="1"/>
</dbReference>
<gene>
    <name evidence="9" type="ORF">GSONMT00000623001</name>
</gene>
<evidence type="ECO:0000256" key="6">
    <source>
        <dbReference type="ARBA" id="ARBA00023242"/>
    </source>
</evidence>
<dbReference type="InterPro" id="IPR041481">
    <property type="entry name" value="CSN7_helixI"/>
</dbReference>
<dbReference type="Proteomes" id="UP000193380">
    <property type="component" value="Unassembled WGS sequence"/>
</dbReference>
<dbReference type="PaxDb" id="8022-A0A060YB43"/>
<sequence length="316" mass="35138">MSPVKACVICLDTPPYLSPENKLAFSQAARNNIYDKINKTNLLSVFPQMAGDPKHNNQLEQFILLAKNTKGPALITLIKQLLEAPGVYVFGEFLELPCIQQMSKGPNEGYSQLLNMFAYGTYHDYKAFKDTLPPLTETQKNKLRHLTIVNLAANMQVIPYSVLLKDLEVGSVRELEDLVIEAVYADVIRGKLDQCRQQLEVDACIGRDIRSQGMGRIASILTQWCGDCESMSASIEQEVGRVSHCRESHLKALQHIETEVGNIRRMMSATTSTSSQDMDPLGEQEGEGAMAGSGAERRQTPLQIISKAKSLNNQRH</sequence>